<dbReference type="InterPro" id="IPR025332">
    <property type="entry name" value="DUF4238"/>
</dbReference>
<proteinExistence type="predicted"/>
<evidence type="ECO:0000313" key="1">
    <source>
        <dbReference type="EMBL" id="MDQ8207557.1"/>
    </source>
</evidence>
<accession>A0ABU1AV77</accession>
<dbReference type="Proteomes" id="UP001225316">
    <property type="component" value="Unassembled WGS sequence"/>
</dbReference>
<reference evidence="1 2" key="1">
    <citation type="submission" date="2023-04" db="EMBL/GenBank/DDBJ databases">
        <title>A novel bacteria isolated from coastal sediment.</title>
        <authorList>
            <person name="Liu X.-J."/>
            <person name="Du Z.-J."/>
        </authorList>
    </citation>
    <scope>NUCLEOTIDE SEQUENCE [LARGE SCALE GENOMIC DNA]</scope>
    <source>
        <strain evidence="1 2">SDUM461003</strain>
    </source>
</reference>
<gene>
    <name evidence="1" type="ORF">QEH52_08555</name>
</gene>
<dbReference type="EMBL" id="JARXHW010000015">
    <property type="protein sequence ID" value="MDQ8207557.1"/>
    <property type="molecule type" value="Genomic_DNA"/>
</dbReference>
<comment type="caution">
    <text evidence="1">The sequence shown here is derived from an EMBL/GenBank/DDBJ whole genome shotgun (WGS) entry which is preliminary data.</text>
</comment>
<sequence>MIIAKTQFSIELMPVNKNQHFVPQHYLRQFRIEGTNQLSVARINPLRLIDRAPIDRQCQQDYFYKDDGQLDDLLQQFECDVAPVLRRVSEQRKFDPKELAALRFLAVILDIRTRKAVELAKVFPKKISYEVIKSAIERGELREPEGGWKEEMMDFTGVAGTQLKATAISSWLEMQTLGCKLLEAEDGSSFVTSDNPVVKMNQLFATIEPYRSFVGFSRSGFQLLLPIAPHLCLFFYDPKVYKVGSRRENPVTISRLDVDLVNSLQLQSAEKCIYFHSPEFKPAVFQLVMKNASLRLPVSSSLREFKGESEEESILHIRQPSPKLRHPWAFCKYHKKRKIGEDNRRDPEWSNMVEAVVNDLDKHPGRGVFESMEEILGCPLREADAERLKKDIFCSS</sequence>
<name>A0ABU1AV77_9BACT</name>
<organism evidence="1 2">
    <name type="scientific">Thalassobacterium maritimum</name>
    <dbReference type="NCBI Taxonomy" id="3041265"/>
    <lineage>
        <taxon>Bacteria</taxon>
        <taxon>Pseudomonadati</taxon>
        <taxon>Verrucomicrobiota</taxon>
        <taxon>Opitutia</taxon>
        <taxon>Puniceicoccales</taxon>
        <taxon>Coraliomargaritaceae</taxon>
        <taxon>Thalassobacterium</taxon>
    </lineage>
</organism>
<protein>
    <submittedName>
        <fullName evidence="1">DUF4238 domain-containing protein</fullName>
    </submittedName>
</protein>
<evidence type="ECO:0000313" key="2">
    <source>
        <dbReference type="Proteomes" id="UP001225316"/>
    </source>
</evidence>
<dbReference type="RefSeq" id="WP_308949733.1">
    <property type="nucleotide sequence ID" value="NZ_JARXHW010000015.1"/>
</dbReference>
<dbReference type="Pfam" id="PF14022">
    <property type="entry name" value="DUF4238"/>
    <property type="match status" value="1"/>
</dbReference>
<keyword evidence="2" id="KW-1185">Reference proteome</keyword>